<keyword evidence="7" id="KW-1185">Reference proteome</keyword>
<feature type="transmembrane region" description="Helical" evidence="4">
    <location>
        <begin position="270"/>
        <end position="294"/>
    </location>
</feature>
<reference evidence="6 7" key="1">
    <citation type="submission" date="2018-06" db="EMBL/GenBank/DDBJ databases">
        <authorList>
            <consortium name="Pathogen Informatics"/>
            <person name="Doyle S."/>
        </authorList>
    </citation>
    <scope>NUCLEOTIDE SEQUENCE [LARGE SCALE GENOMIC DNA]</scope>
    <source>
        <strain evidence="6 7">NCTC12151</strain>
    </source>
</reference>
<feature type="transmembrane region" description="Helical" evidence="4">
    <location>
        <begin position="58"/>
        <end position="75"/>
    </location>
</feature>
<feature type="transmembrane region" description="Helical" evidence="4">
    <location>
        <begin position="301"/>
        <end position="319"/>
    </location>
</feature>
<name>A0A2X4Y545_9GAMM</name>
<keyword evidence="3 4" id="KW-0472">Membrane</keyword>
<feature type="transmembrane region" description="Helical" evidence="4">
    <location>
        <begin position="121"/>
        <end position="141"/>
    </location>
</feature>
<evidence type="ECO:0000313" key="7">
    <source>
        <dbReference type="Proteomes" id="UP000249005"/>
    </source>
</evidence>
<dbReference type="SUPFAM" id="SSF103473">
    <property type="entry name" value="MFS general substrate transporter"/>
    <property type="match status" value="1"/>
</dbReference>
<dbReference type="Pfam" id="PF07690">
    <property type="entry name" value="MFS_1"/>
    <property type="match status" value="1"/>
</dbReference>
<sequence>MNNSNSAERLASGDAPSRAPSMWPPIALASIILMVTMGIRQTVGLFVHPIMENTAMDIAEVSMALAIGQLMWGAFQPLFGAWADKKGAFSVLVVGALLIALGQIGTLWASSFLPLTLSQGLLSPAGAAAGSFSVLIGVVASRLPADKGSVASGLINAGGSVGQFVFAPVIQAIVSLRGAASGFLFLAAAALATIVPSWFLCKNGNVGSHKVKAVAHSPVDSLGLKHQIGAAFRTPSYLLLHAGFFTCGFHVAFLTTHLPGEVSLCGHEASVSAISLSLIGLCNIVGSIFAGILGKRYPMKYILAVLYASRALMIGVYLMSPKTELTFYIFACSIGFTWLATVPPTAGIVGKLFGTRYLATLFGFTLFTHQIGAFFGAWLGGVAMQNEGSLLWVWYADIALALLAALVNLPIKEKSVAIPMQASKA</sequence>
<dbReference type="InterPro" id="IPR020846">
    <property type="entry name" value="MFS_dom"/>
</dbReference>
<feature type="transmembrane region" description="Helical" evidence="4">
    <location>
        <begin position="358"/>
        <end position="380"/>
    </location>
</feature>
<evidence type="ECO:0000256" key="2">
    <source>
        <dbReference type="ARBA" id="ARBA00022989"/>
    </source>
</evidence>
<gene>
    <name evidence="6" type="primary">oxlT</name>
    <name evidence="6" type="ORF">NCTC12151_03166</name>
</gene>
<proteinExistence type="predicted"/>
<dbReference type="InterPro" id="IPR050327">
    <property type="entry name" value="Proton-linked_MCT"/>
</dbReference>
<dbReference type="InterPro" id="IPR011701">
    <property type="entry name" value="MFS"/>
</dbReference>
<evidence type="ECO:0000256" key="1">
    <source>
        <dbReference type="ARBA" id="ARBA00022692"/>
    </source>
</evidence>
<dbReference type="Proteomes" id="UP000249005">
    <property type="component" value="Chromosome 1"/>
</dbReference>
<feature type="transmembrane region" description="Helical" evidence="4">
    <location>
        <begin position="26"/>
        <end position="46"/>
    </location>
</feature>
<dbReference type="KEGG" id="lri:NCTC12151_03166"/>
<feature type="transmembrane region" description="Helical" evidence="4">
    <location>
        <begin position="237"/>
        <end position="258"/>
    </location>
</feature>
<dbReference type="RefSeq" id="WP_197708835.1">
    <property type="nucleotide sequence ID" value="NZ_LR698987.1"/>
</dbReference>
<feature type="domain" description="Major facilitator superfamily (MFS) profile" evidence="5">
    <location>
        <begin position="22"/>
        <end position="416"/>
    </location>
</feature>
<dbReference type="PROSITE" id="PS50850">
    <property type="entry name" value="MFS"/>
    <property type="match status" value="1"/>
</dbReference>
<feature type="transmembrane region" description="Helical" evidence="4">
    <location>
        <begin position="153"/>
        <end position="174"/>
    </location>
</feature>
<dbReference type="CDD" id="cd17355">
    <property type="entry name" value="MFS_YcxA_like"/>
    <property type="match status" value="1"/>
</dbReference>
<feature type="transmembrane region" description="Helical" evidence="4">
    <location>
        <begin position="325"/>
        <end position="346"/>
    </location>
</feature>
<dbReference type="PANTHER" id="PTHR11360:SF284">
    <property type="entry name" value="EG:103B4.3 PROTEIN-RELATED"/>
    <property type="match status" value="1"/>
</dbReference>
<feature type="transmembrane region" description="Helical" evidence="4">
    <location>
        <begin position="392"/>
        <end position="411"/>
    </location>
</feature>
<dbReference type="AlphaFoldDB" id="A0A2X4Y545"/>
<feature type="transmembrane region" description="Helical" evidence="4">
    <location>
        <begin position="180"/>
        <end position="201"/>
    </location>
</feature>
<accession>A0A2X4Y545</accession>
<keyword evidence="1 4" id="KW-0812">Transmembrane</keyword>
<feature type="transmembrane region" description="Helical" evidence="4">
    <location>
        <begin position="87"/>
        <end position="109"/>
    </location>
</feature>
<evidence type="ECO:0000313" key="6">
    <source>
        <dbReference type="EMBL" id="SQI43674.1"/>
    </source>
</evidence>
<evidence type="ECO:0000256" key="3">
    <source>
        <dbReference type="ARBA" id="ARBA00023136"/>
    </source>
</evidence>
<evidence type="ECO:0000256" key="4">
    <source>
        <dbReference type="SAM" id="Phobius"/>
    </source>
</evidence>
<dbReference type="EMBL" id="LS483470">
    <property type="protein sequence ID" value="SQI43674.1"/>
    <property type="molecule type" value="Genomic_DNA"/>
</dbReference>
<keyword evidence="2 4" id="KW-1133">Transmembrane helix</keyword>
<dbReference type="Gene3D" id="1.20.1250.20">
    <property type="entry name" value="MFS general substrate transporter like domains"/>
    <property type="match status" value="1"/>
</dbReference>
<organism evidence="6 7">
    <name type="scientific">Leminorella richardii</name>
    <dbReference type="NCBI Taxonomy" id="158841"/>
    <lineage>
        <taxon>Bacteria</taxon>
        <taxon>Pseudomonadati</taxon>
        <taxon>Pseudomonadota</taxon>
        <taxon>Gammaproteobacteria</taxon>
        <taxon>Enterobacterales</taxon>
        <taxon>Budviciaceae</taxon>
        <taxon>Leminorella</taxon>
    </lineage>
</organism>
<dbReference type="InterPro" id="IPR036259">
    <property type="entry name" value="MFS_trans_sf"/>
</dbReference>
<dbReference type="PANTHER" id="PTHR11360">
    <property type="entry name" value="MONOCARBOXYLATE TRANSPORTER"/>
    <property type="match status" value="1"/>
</dbReference>
<dbReference type="GO" id="GO:0022857">
    <property type="term" value="F:transmembrane transporter activity"/>
    <property type="evidence" value="ECO:0007669"/>
    <property type="project" value="InterPro"/>
</dbReference>
<protein>
    <submittedName>
        <fullName evidence="6">Oxalate:formate exchange protein</fullName>
    </submittedName>
</protein>
<evidence type="ECO:0000259" key="5">
    <source>
        <dbReference type="PROSITE" id="PS50850"/>
    </source>
</evidence>